<dbReference type="EMBL" id="LR828261">
    <property type="protein sequence ID" value="CAD0314300.1"/>
    <property type="molecule type" value="Genomic_DNA"/>
</dbReference>
<dbReference type="EMBL" id="LR828261">
    <property type="protein sequence ID" value="CAD0314297.1"/>
    <property type="molecule type" value="Genomic_DNA"/>
</dbReference>
<gene>
    <name evidence="1" type="ORF">CFBP2533_12130</name>
</gene>
<protein>
    <submittedName>
        <fullName evidence="1">Uncharacterized protein</fullName>
    </submittedName>
</protein>
<dbReference type="RefSeq" id="WP_023904920.1">
    <property type="nucleotide sequence ID" value="NZ_CP116672.1"/>
</dbReference>
<reference evidence="1" key="1">
    <citation type="submission" date="2020-07" db="EMBL/GenBank/DDBJ databases">
        <authorList>
            <person name="Pothier F. J."/>
        </authorList>
    </citation>
    <scope>NUCLEOTIDE SEQUENCE</scope>
    <source>
        <strain evidence="1">CFBP 2533</strain>
    </source>
</reference>
<sequence>MHLEKGSRAEMTEQLTEQWMTAVTDALSELQASRVAQGAMLEAMLASHPEPALLRLCWDRLAASLIATVAQRKASSTVEKPIESHTLEQLAFWNERLTRCFPPA</sequence>
<accession>A0A6V7CEL4</accession>
<evidence type="ECO:0000313" key="1">
    <source>
        <dbReference type="EMBL" id="CAD0314297.1"/>
    </source>
</evidence>
<proteinExistence type="predicted"/>
<organism evidence="1">
    <name type="scientific">Xanthomonas hortorum pv. pelargonii</name>
    <dbReference type="NCBI Taxonomy" id="453602"/>
    <lineage>
        <taxon>Bacteria</taxon>
        <taxon>Pseudomonadati</taxon>
        <taxon>Pseudomonadota</taxon>
        <taxon>Gammaproteobacteria</taxon>
        <taxon>Lysobacterales</taxon>
        <taxon>Lysobacteraceae</taxon>
        <taxon>Xanthomonas</taxon>
    </lineage>
</organism>
<dbReference type="AlphaFoldDB" id="A0A6V7CEL4"/>
<name>A0A6V7CEL4_9XANT</name>